<keyword evidence="2" id="KW-0732">Signal</keyword>
<feature type="compositionally biased region" description="Low complexity" evidence="1">
    <location>
        <begin position="60"/>
        <end position="72"/>
    </location>
</feature>
<gene>
    <name evidence="4" type="ORF">CDEST_10815</name>
</gene>
<feature type="region of interest" description="Disordered" evidence="1">
    <location>
        <begin position="60"/>
        <end position="118"/>
    </location>
</feature>
<dbReference type="Pfam" id="PF25485">
    <property type="entry name" value="DUF7908"/>
    <property type="match status" value="1"/>
</dbReference>
<feature type="signal peptide" evidence="2">
    <location>
        <begin position="1"/>
        <end position="16"/>
    </location>
</feature>
<dbReference type="AlphaFoldDB" id="A0AAX4IRE4"/>
<name>A0AAX4IRE4_9PEZI</name>
<dbReference type="KEGG" id="cdet:87947315"/>
<dbReference type="EMBL" id="CP137311">
    <property type="protein sequence ID" value="WQF85801.1"/>
    <property type="molecule type" value="Genomic_DNA"/>
</dbReference>
<protein>
    <recommendedName>
        <fullName evidence="3">DUF7908 domain-containing protein</fullName>
    </recommendedName>
</protein>
<sequence length="384" mass="41924">MKRVISFLTFMVGVGGSTIDQPPEDVSGLASTLCYTYLSTYFEPMTIGFTSPFPTDLSVSSTSPAIGSTSTPSIPPTLPTSLSSTGGSRTTPSGSTTASESTTILGSTSPLGSSELSTSSSLALPSSVATTSASTPSPTAPVDRQIILFTFPIAVTKRDLEKRDIGGFIVRDAAANRQSCDAAVIFSLSSNRLLDAGIPIHYTPGDTNKPFRATTLPSVDAITTTFGNVGGTLQFSNSSLPGGRANFCQNPQGQVFIIFTSTPVGCELVQLLVYEVHNYYNWNYNNVYTTIYNIIYNIVYNIVHNTIYNIIHNIIYNNVYNIVYNNVHNIIYNIIHNNVYNNVHNIIYNIIHNNVYNNVHNIIYNIIHNNVYNVYNVYNNNNNL</sequence>
<dbReference type="Proteomes" id="UP001322277">
    <property type="component" value="Chromosome 7"/>
</dbReference>
<accession>A0AAX4IRE4</accession>
<reference evidence="5" key="1">
    <citation type="journal article" date="2023" name="bioRxiv">
        <title>Complete genome of the Medicago anthracnose fungus, Colletotrichum destructivum, reveals a mini-chromosome-like region within a core chromosome.</title>
        <authorList>
            <person name="Lapalu N."/>
            <person name="Simon A."/>
            <person name="Lu A."/>
            <person name="Plaumann P.-L."/>
            <person name="Amselem J."/>
            <person name="Pigne S."/>
            <person name="Auger A."/>
            <person name="Koch C."/>
            <person name="Dallery J.-F."/>
            <person name="O'Connell R.J."/>
        </authorList>
    </citation>
    <scope>NUCLEOTIDE SEQUENCE [LARGE SCALE GENOMIC DNA]</scope>
    <source>
        <strain evidence="5">CBS 520.97</strain>
    </source>
</reference>
<evidence type="ECO:0000259" key="3">
    <source>
        <dbReference type="Pfam" id="PF25485"/>
    </source>
</evidence>
<dbReference type="GeneID" id="87947315"/>
<proteinExistence type="predicted"/>
<feature type="domain" description="DUF7908" evidence="3">
    <location>
        <begin position="155"/>
        <end position="276"/>
    </location>
</feature>
<evidence type="ECO:0000313" key="5">
    <source>
        <dbReference type="Proteomes" id="UP001322277"/>
    </source>
</evidence>
<evidence type="ECO:0000256" key="1">
    <source>
        <dbReference type="SAM" id="MobiDB-lite"/>
    </source>
</evidence>
<evidence type="ECO:0000256" key="2">
    <source>
        <dbReference type="SAM" id="SignalP"/>
    </source>
</evidence>
<evidence type="ECO:0000313" key="4">
    <source>
        <dbReference type="EMBL" id="WQF85801.1"/>
    </source>
</evidence>
<dbReference type="InterPro" id="IPR057230">
    <property type="entry name" value="DUF7908"/>
</dbReference>
<dbReference type="RefSeq" id="XP_062783022.1">
    <property type="nucleotide sequence ID" value="XM_062926971.1"/>
</dbReference>
<feature type="chain" id="PRO_5043713445" description="DUF7908 domain-containing protein" evidence="2">
    <location>
        <begin position="17"/>
        <end position="384"/>
    </location>
</feature>
<organism evidence="4 5">
    <name type="scientific">Colletotrichum destructivum</name>
    <dbReference type="NCBI Taxonomy" id="34406"/>
    <lineage>
        <taxon>Eukaryota</taxon>
        <taxon>Fungi</taxon>
        <taxon>Dikarya</taxon>
        <taxon>Ascomycota</taxon>
        <taxon>Pezizomycotina</taxon>
        <taxon>Sordariomycetes</taxon>
        <taxon>Hypocreomycetidae</taxon>
        <taxon>Glomerellales</taxon>
        <taxon>Glomerellaceae</taxon>
        <taxon>Colletotrichum</taxon>
        <taxon>Colletotrichum destructivum species complex</taxon>
    </lineage>
</organism>
<feature type="compositionally biased region" description="Low complexity" evidence="1">
    <location>
        <begin position="79"/>
        <end position="118"/>
    </location>
</feature>
<keyword evidence="5" id="KW-1185">Reference proteome</keyword>